<protein>
    <recommendedName>
        <fullName evidence="6">Pentatricopeptide repeat-containing protein</fullName>
    </recommendedName>
</protein>
<proteinExistence type="inferred from homology"/>
<feature type="repeat" description="PPR" evidence="3">
    <location>
        <begin position="633"/>
        <end position="667"/>
    </location>
</feature>
<dbReference type="PROSITE" id="PS51375">
    <property type="entry name" value="PPR"/>
    <property type="match status" value="14"/>
</dbReference>
<keyword evidence="2" id="KW-0677">Repeat</keyword>
<dbReference type="InterPro" id="IPR011990">
    <property type="entry name" value="TPR-like_helical_dom_sf"/>
</dbReference>
<feature type="repeat" description="PPR" evidence="3">
    <location>
        <begin position="229"/>
        <end position="263"/>
    </location>
</feature>
<accession>A0AAV3NMY3</accession>
<dbReference type="InterPro" id="IPR002885">
    <property type="entry name" value="PPR_rpt"/>
</dbReference>
<gene>
    <name evidence="4" type="ORF">LIER_00648</name>
</gene>
<feature type="repeat" description="PPR" evidence="3">
    <location>
        <begin position="773"/>
        <end position="807"/>
    </location>
</feature>
<dbReference type="Pfam" id="PF13041">
    <property type="entry name" value="PPR_2"/>
    <property type="match status" value="6"/>
</dbReference>
<evidence type="ECO:0000313" key="4">
    <source>
        <dbReference type="EMBL" id="GAA0139017.1"/>
    </source>
</evidence>
<dbReference type="EMBL" id="BAABME010000051">
    <property type="protein sequence ID" value="GAA0139017.1"/>
    <property type="molecule type" value="Genomic_DNA"/>
</dbReference>
<feature type="repeat" description="PPR" evidence="3">
    <location>
        <begin position="296"/>
        <end position="330"/>
    </location>
</feature>
<feature type="repeat" description="PPR" evidence="3">
    <location>
        <begin position="738"/>
        <end position="772"/>
    </location>
</feature>
<evidence type="ECO:0000256" key="2">
    <source>
        <dbReference type="ARBA" id="ARBA00022737"/>
    </source>
</evidence>
<feature type="repeat" description="PPR" evidence="3">
    <location>
        <begin position="668"/>
        <end position="702"/>
    </location>
</feature>
<feature type="repeat" description="PPR" evidence="3">
    <location>
        <begin position="366"/>
        <end position="400"/>
    </location>
</feature>
<name>A0AAV3NMY3_LITER</name>
<sequence>MSKRVFIQHLQNKYLQNIQFSLPFFNNFSSSTDTTLNGLIDSTFTSLENDSTQNNPKPPLFSPQEFKILQESLTKMPKNDKYCNFGEGNFINTESFFIIEGINSINDGFGDKTQKFLRGFRAKLDGNLVIDVLKNVGNAELGVKFFVWAGRQIGYSHSLSVYNALLDLLDCNRDDGKELDGLFQEIKEDDRDVLGKLLNILVQKFCRKGIWNVAVEELGRLKDFGYKPSRGTYNALVYAFLNVEKLESAVLLHKEMVDSGYKLDRHVLNCFTYGLCKEGKWGDALELIEKEEFVPDTVIYTNMIKGLCEASLFEEAMEFLNRMRSCSCIPNNATYDVFLCACLNKRKLGRCKRIISMMMPEGCYPSRKVFNSLVHACCYAGDYSYAYKLLKKMVDCGYQPGYVTYNILIGGICGKEELPSADVLELAEKSYTEMLDKGILLNKINVSNFARCLCAAGKFEEAFNIIRQMMTKGFIPDASTYSKVLEFLCNSSKVDKAFQLFQQMKRNGVTPDVYTYTILIDSFSKAGLIGQARIWLDEMVRDGCAPNVVTYTTLIHAYLKANNIMAGNELFEAMLSEGCIPNIITFTALIDGFCKAGCVDKACQIYRRLKGTHKVSDIDMYFQLVPDASVEPNVVTYGALVDGLCKLHRVKEARDLLDVMSSEGCMANQIVYDALIDGFCKVGKLDEAQEVSSKMSELRYNPSVYTYSSLIDRLFKDKRLDLALKVLSSMLENSCPPNVVIYSVMVDGLCKIGKTDEAYKLTLMMEEKGCHPNVVTYTSMIDGFARAGKLDRSLELFEYMGSKGCPPNYITYTALIHHLCAAGRLDEAYQLLEEMKQTYWPMSKSNYHKVIEGFNREFIISLGLLDKISGKDSAPIVPVYRLLIDTFCKAGKLDMALKLHKEISSSSAFTSRDEKIYSSLIESCSHHNVNKAFELYSEMTKRALVPELSTFVHLVKGLIAIGRWEEALELCESLCYMDILLPCWVNSKTISFLLQR</sequence>
<dbReference type="GO" id="GO:0003729">
    <property type="term" value="F:mRNA binding"/>
    <property type="evidence" value="ECO:0007669"/>
    <property type="project" value="TreeGrafter"/>
</dbReference>
<dbReference type="Proteomes" id="UP001454036">
    <property type="component" value="Unassembled WGS sequence"/>
</dbReference>
<comment type="caution">
    <text evidence="4">The sequence shown here is derived from an EMBL/GenBank/DDBJ whole genome shotgun (WGS) entry which is preliminary data.</text>
</comment>
<feature type="repeat" description="PPR" evidence="3">
    <location>
        <begin position="442"/>
        <end position="476"/>
    </location>
</feature>
<dbReference type="Pfam" id="PF12854">
    <property type="entry name" value="PPR_1"/>
    <property type="match status" value="2"/>
</dbReference>
<feature type="repeat" description="PPR" evidence="3">
    <location>
        <begin position="547"/>
        <end position="581"/>
    </location>
</feature>
<dbReference type="NCBIfam" id="TIGR00756">
    <property type="entry name" value="PPR"/>
    <property type="match status" value="14"/>
</dbReference>
<dbReference type="Pfam" id="PF01535">
    <property type="entry name" value="PPR"/>
    <property type="match status" value="4"/>
</dbReference>
<reference evidence="4 5" key="1">
    <citation type="submission" date="2024-01" db="EMBL/GenBank/DDBJ databases">
        <title>The complete chloroplast genome sequence of Lithospermum erythrorhizon: insights into the phylogenetic relationship among Boraginaceae species and the maternal lineages of purple gromwells.</title>
        <authorList>
            <person name="Okada T."/>
            <person name="Watanabe K."/>
        </authorList>
    </citation>
    <scope>NUCLEOTIDE SEQUENCE [LARGE SCALE GENOMIC DNA]</scope>
</reference>
<feature type="repeat" description="PPR" evidence="3">
    <location>
        <begin position="477"/>
        <end position="511"/>
    </location>
</feature>
<evidence type="ECO:0000313" key="5">
    <source>
        <dbReference type="Proteomes" id="UP001454036"/>
    </source>
</evidence>
<evidence type="ECO:0000256" key="1">
    <source>
        <dbReference type="ARBA" id="ARBA00007626"/>
    </source>
</evidence>
<dbReference type="SUPFAM" id="SSF81901">
    <property type="entry name" value="HCP-like"/>
    <property type="match status" value="1"/>
</dbReference>
<evidence type="ECO:0000256" key="3">
    <source>
        <dbReference type="PROSITE-ProRule" id="PRU00708"/>
    </source>
</evidence>
<feature type="repeat" description="PPR" evidence="3">
    <location>
        <begin position="582"/>
        <end position="616"/>
    </location>
</feature>
<keyword evidence="5" id="KW-1185">Reference proteome</keyword>
<dbReference type="PANTHER" id="PTHR47938">
    <property type="entry name" value="RESPIRATORY COMPLEX I CHAPERONE (CIA84), PUTATIVE (AFU_ORTHOLOGUE AFUA_2G06020)-RELATED"/>
    <property type="match status" value="1"/>
</dbReference>
<feature type="repeat" description="PPR" evidence="3">
    <location>
        <begin position="703"/>
        <end position="737"/>
    </location>
</feature>
<comment type="similarity">
    <text evidence="1">Belongs to the PPR family. P subfamily.</text>
</comment>
<feature type="repeat" description="PPR" evidence="3">
    <location>
        <begin position="512"/>
        <end position="546"/>
    </location>
</feature>
<dbReference type="PANTHER" id="PTHR47938:SF35">
    <property type="entry name" value="PENTATRICOPEPTIDE REPEAT-CONTAINING PROTEIN 4, MITOCHONDRIAL-RELATED"/>
    <property type="match status" value="1"/>
</dbReference>
<organism evidence="4 5">
    <name type="scientific">Lithospermum erythrorhizon</name>
    <name type="common">Purple gromwell</name>
    <name type="synonym">Lithospermum officinale var. erythrorhizon</name>
    <dbReference type="NCBI Taxonomy" id="34254"/>
    <lineage>
        <taxon>Eukaryota</taxon>
        <taxon>Viridiplantae</taxon>
        <taxon>Streptophyta</taxon>
        <taxon>Embryophyta</taxon>
        <taxon>Tracheophyta</taxon>
        <taxon>Spermatophyta</taxon>
        <taxon>Magnoliopsida</taxon>
        <taxon>eudicotyledons</taxon>
        <taxon>Gunneridae</taxon>
        <taxon>Pentapetalae</taxon>
        <taxon>asterids</taxon>
        <taxon>lamiids</taxon>
        <taxon>Boraginales</taxon>
        <taxon>Boraginaceae</taxon>
        <taxon>Boraginoideae</taxon>
        <taxon>Lithospermeae</taxon>
        <taxon>Lithospermum</taxon>
    </lineage>
</organism>
<feature type="repeat" description="PPR" evidence="3">
    <location>
        <begin position="808"/>
        <end position="842"/>
    </location>
</feature>
<dbReference type="Gene3D" id="1.25.40.10">
    <property type="entry name" value="Tetratricopeptide repeat domain"/>
    <property type="match status" value="8"/>
</dbReference>
<evidence type="ECO:0008006" key="6">
    <source>
        <dbReference type="Google" id="ProtNLM"/>
    </source>
</evidence>
<dbReference type="AlphaFoldDB" id="A0AAV3NMY3"/>